<dbReference type="PROSITE" id="PS51371">
    <property type="entry name" value="CBS"/>
    <property type="match status" value="1"/>
</dbReference>
<dbReference type="InterPro" id="IPR016483">
    <property type="entry name" value="UCP006404_Pept_M50_CBS"/>
</dbReference>
<keyword evidence="8 14" id="KW-0378">Hydrolase</keyword>
<proteinExistence type="inferred from homology"/>
<evidence type="ECO:0000256" key="6">
    <source>
        <dbReference type="ARBA" id="ARBA00022723"/>
    </source>
</evidence>
<dbReference type="EMBL" id="CP048113">
    <property type="protein sequence ID" value="QHS58165.1"/>
    <property type="molecule type" value="Genomic_DNA"/>
</dbReference>
<evidence type="ECO:0000259" key="18">
    <source>
        <dbReference type="PROSITE" id="PS51371"/>
    </source>
</evidence>
<protein>
    <recommendedName>
        <fullName evidence="14">Zinc metalloprotease</fullName>
    </recommendedName>
</protein>
<keyword evidence="10 14" id="KW-1133">Transmembrane helix</keyword>
<evidence type="ECO:0000256" key="3">
    <source>
        <dbReference type="ARBA" id="ARBA00022475"/>
    </source>
</evidence>
<keyword evidence="3 14" id="KW-1003">Cell membrane</keyword>
<dbReference type="RefSeq" id="WP_162329870.1">
    <property type="nucleotide sequence ID" value="NZ_CP048113.1"/>
</dbReference>
<feature type="binding site" evidence="16">
    <location>
        <position position="163"/>
    </location>
    <ligand>
        <name>Zn(2+)</name>
        <dbReference type="ChEBI" id="CHEBI:29105"/>
        <note>catalytic</note>
    </ligand>
</feature>
<keyword evidence="13 14" id="KW-0472">Membrane</keyword>
<keyword evidence="5 14" id="KW-0812">Transmembrane</keyword>
<evidence type="ECO:0000256" key="16">
    <source>
        <dbReference type="PIRSR" id="PIRSR006404-2"/>
    </source>
</evidence>
<evidence type="ECO:0000256" key="1">
    <source>
        <dbReference type="ARBA" id="ARBA00004651"/>
    </source>
</evidence>
<dbReference type="InterPro" id="IPR008915">
    <property type="entry name" value="Peptidase_M50"/>
</dbReference>
<dbReference type="InterPro" id="IPR000644">
    <property type="entry name" value="CBS_dom"/>
</dbReference>
<feature type="transmembrane region" description="Helical" evidence="14">
    <location>
        <begin position="12"/>
        <end position="30"/>
    </location>
</feature>
<keyword evidence="7" id="KW-0677">Repeat</keyword>
<evidence type="ECO:0000256" key="14">
    <source>
        <dbReference type="PIRNR" id="PIRNR006404"/>
    </source>
</evidence>
<evidence type="ECO:0000256" key="8">
    <source>
        <dbReference type="ARBA" id="ARBA00022801"/>
    </source>
</evidence>
<dbReference type="GO" id="GO:0008237">
    <property type="term" value="F:metallopeptidase activity"/>
    <property type="evidence" value="ECO:0007669"/>
    <property type="project" value="UniProtKB-UniRule"/>
</dbReference>
<dbReference type="Pfam" id="PF02163">
    <property type="entry name" value="Peptidase_M50"/>
    <property type="match status" value="2"/>
</dbReference>
<organism evidence="19 20">
    <name type="scientific">Chitinophaga agri</name>
    <dbReference type="NCBI Taxonomy" id="2703787"/>
    <lineage>
        <taxon>Bacteria</taxon>
        <taxon>Pseudomonadati</taxon>
        <taxon>Bacteroidota</taxon>
        <taxon>Chitinophagia</taxon>
        <taxon>Chitinophagales</taxon>
        <taxon>Chitinophagaceae</taxon>
        <taxon>Chitinophaga</taxon>
    </lineage>
</organism>
<reference evidence="19 20" key="1">
    <citation type="submission" date="2020-01" db="EMBL/GenBank/DDBJ databases">
        <title>Complete genome sequence of Chitinophaga sp. H33E-04 isolated from quinoa roots.</title>
        <authorList>
            <person name="Weon H.-Y."/>
            <person name="Lee S.A."/>
        </authorList>
    </citation>
    <scope>NUCLEOTIDE SEQUENCE [LARGE SCALE GENOMIC DNA]</scope>
    <source>
        <strain evidence="19 20">H33E-04</strain>
    </source>
</reference>
<evidence type="ECO:0000256" key="4">
    <source>
        <dbReference type="ARBA" id="ARBA00022670"/>
    </source>
</evidence>
<name>A0A6B9ZAG2_9BACT</name>
<evidence type="ECO:0000256" key="9">
    <source>
        <dbReference type="ARBA" id="ARBA00022833"/>
    </source>
</evidence>
<feature type="transmembrane region" description="Helical" evidence="14">
    <location>
        <begin position="140"/>
        <end position="160"/>
    </location>
</feature>
<dbReference type="PANTHER" id="PTHR39188:SF3">
    <property type="entry name" value="STAGE IV SPORULATION PROTEIN FB"/>
    <property type="match status" value="1"/>
</dbReference>
<evidence type="ECO:0000256" key="7">
    <source>
        <dbReference type="ARBA" id="ARBA00022737"/>
    </source>
</evidence>
<evidence type="ECO:0000256" key="5">
    <source>
        <dbReference type="ARBA" id="ARBA00022692"/>
    </source>
</evidence>
<evidence type="ECO:0000256" key="2">
    <source>
        <dbReference type="ARBA" id="ARBA00007931"/>
    </source>
</evidence>
<feature type="transmembrane region" description="Helical" evidence="14">
    <location>
        <begin position="194"/>
        <end position="217"/>
    </location>
</feature>
<gene>
    <name evidence="19" type="ORF">GWR21_00705</name>
</gene>
<dbReference type="KEGG" id="chih:GWR21_00705"/>
<keyword evidence="6 14" id="KW-0479">Metal-binding</keyword>
<dbReference type="GO" id="GO:0005886">
    <property type="term" value="C:plasma membrane"/>
    <property type="evidence" value="ECO:0007669"/>
    <property type="project" value="UniProtKB-SubCell"/>
</dbReference>
<dbReference type="PANTHER" id="PTHR39188">
    <property type="entry name" value="MEMBRANE-ASSOCIATED ZINC METALLOPROTEASE M50B"/>
    <property type="match status" value="1"/>
</dbReference>
<keyword evidence="11 14" id="KW-0482">Metalloprotease</keyword>
<comment type="similarity">
    <text evidence="2 14">Belongs to the peptidase M50B family.</text>
</comment>
<dbReference type="Proteomes" id="UP000476411">
    <property type="component" value="Chromosome"/>
</dbReference>
<feature type="transmembrane region" description="Helical" evidence="14">
    <location>
        <begin position="99"/>
        <end position="120"/>
    </location>
</feature>
<evidence type="ECO:0000256" key="13">
    <source>
        <dbReference type="ARBA" id="ARBA00023136"/>
    </source>
</evidence>
<feature type="transmembrane region" description="Helical" evidence="14">
    <location>
        <begin position="42"/>
        <end position="60"/>
    </location>
</feature>
<sequence length="366" mass="40132">MKPTFTLRAGSISIGIHWTLLTLIGWILIIDGLSGKTPMHTLWTLLALAGIFVSVILHELGHMLMARYFGIPVTDIVLLPIGGAIKLKRQPVNPRQEILISLSGPVVSLLIGLIMIPFLPDARPIWKAIPLFMRSGGVNFLFLMHAVNLLIALINMIPAFPMDGGRILRGILEIFTAPMKATSIAIWVGRIVALLFIVSGMLNMNVLLIATGIFLLLQGTFEKRDALIRAGLSGIALRDMLVHDYRVIPAGMSLREALVPLTDYRQPYFVIVDGSRPVGVISRVTMLNHIDRRNIDRAVIDLLEESHPALDISLSAVAAWDELPAETDLIVPVTSNGELTGVISRDAVLEYLMLHEQGAALEEVYG</sequence>
<comment type="subcellular location">
    <subcellularLocation>
        <location evidence="1 14">Cell membrane</location>
        <topology evidence="1 14">Multi-pass membrane protein</topology>
    </subcellularLocation>
</comment>
<evidence type="ECO:0000256" key="15">
    <source>
        <dbReference type="PIRSR" id="PIRSR006404-1"/>
    </source>
</evidence>
<feature type="active site" evidence="15">
    <location>
        <position position="59"/>
    </location>
</feature>
<keyword evidence="9 14" id="KW-0862">Zinc</keyword>
<dbReference type="GO" id="GO:0006508">
    <property type="term" value="P:proteolysis"/>
    <property type="evidence" value="ECO:0007669"/>
    <property type="project" value="UniProtKB-KW"/>
</dbReference>
<keyword evidence="20" id="KW-1185">Reference proteome</keyword>
<evidence type="ECO:0000256" key="11">
    <source>
        <dbReference type="ARBA" id="ARBA00023049"/>
    </source>
</evidence>
<dbReference type="GO" id="GO:0046872">
    <property type="term" value="F:metal ion binding"/>
    <property type="evidence" value="ECO:0007669"/>
    <property type="project" value="UniProtKB-UniRule"/>
</dbReference>
<evidence type="ECO:0000256" key="17">
    <source>
        <dbReference type="PROSITE-ProRule" id="PRU00703"/>
    </source>
</evidence>
<dbReference type="InterPro" id="IPR046342">
    <property type="entry name" value="CBS_dom_sf"/>
</dbReference>
<keyword evidence="12 17" id="KW-0129">CBS domain</keyword>
<accession>A0A6B9ZAG2</accession>
<evidence type="ECO:0000313" key="20">
    <source>
        <dbReference type="Proteomes" id="UP000476411"/>
    </source>
</evidence>
<dbReference type="SUPFAM" id="SSF54631">
    <property type="entry name" value="CBS-domain pair"/>
    <property type="match status" value="1"/>
</dbReference>
<comment type="cofactor">
    <cofactor evidence="14 16">
        <name>Zn(2+)</name>
        <dbReference type="ChEBI" id="CHEBI:29105"/>
    </cofactor>
    <text evidence="14 16">Binds 1 zinc ion per subunit.</text>
</comment>
<evidence type="ECO:0000256" key="12">
    <source>
        <dbReference type="ARBA" id="ARBA00023122"/>
    </source>
</evidence>
<evidence type="ECO:0000313" key="19">
    <source>
        <dbReference type="EMBL" id="QHS58165.1"/>
    </source>
</evidence>
<keyword evidence="4 14" id="KW-0645">Protease</keyword>
<dbReference type="PIRSF" id="PIRSF006404">
    <property type="entry name" value="UCP006404_Pept_M50_CBS"/>
    <property type="match status" value="1"/>
</dbReference>
<feature type="binding site" evidence="16">
    <location>
        <position position="58"/>
    </location>
    <ligand>
        <name>Zn(2+)</name>
        <dbReference type="ChEBI" id="CHEBI:29105"/>
        <note>catalytic</note>
    </ligand>
</feature>
<feature type="binding site" evidence="16">
    <location>
        <position position="62"/>
    </location>
    <ligand>
        <name>Zn(2+)</name>
        <dbReference type="ChEBI" id="CHEBI:29105"/>
        <note>catalytic</note>
    </ligand>
</feature>
<feature type="domain" description="CBS" evidence="18">
    <location>
        <begin position="240"/>
        <end position="297"/>
    </location>
</feature>
<dbReference type="AlphaFoldDB" id="A0A6B9ZAG2"/>
<evidence type="ECO:0000256" key="10">
    <source>
        <dbReference type="ARBA" id="ARBA00022989"/>
    </source>
</evidence>